<dbReference type="PANTHER" id="PTHR43298">
    <property type="entry name" value="MULTIDRUG RESISTANCE PROTEIN NORM-RELATED"/>
    <property type="match status" value="1"/>
</dbReference>
<dbReference type="InterPro" id="IPR050222">
    <property type="entry name" value="MATE_MdtK"/>
</dbReference>
<dbReference type="GO" id="GO:0042910">
    <property type="term" value="F:xenobiotic transmembrane transporter activity"/>
    <property type="evidence" value="ECO:0007669"/>
    <property type="project" value="InterPro"/>
</dbReference>
<dbReference type="Proteomes" id="UP000001879">
    <property type="component" value="Chromosome"/>
</dbReference>
<feature type="transmembrane region" description="Helical" evidence="11">
    <location>
        <begin position="64"/>
        <end position="87"/>
    </location>
</feature>
<gene>
    <name evidence="12" type="ordered locus">Nmag_2458</name>
    <name evidence="13" type="ORF">C500_08127</name>
</gene>
<dbReference type="CDD" id="cd13142">
    <property type="entry name" value="MATE_like_12"/>
    <property type="match status" value="1"/>
</dbReference>
<feature type="compositionally biased region" description="Basic and acidic residues" evidence="10">
    <location>
        <begin position="479"/>
        <end position="491"/>
    </location>
</feature>
<name>D3SXR9_NATMM</name>
<dbReference type="HOGENOM" id="CLU_012893_5_3_2"/>
<evidence type="ECO:0000256" key="9">
    <source>
        <dbReference type="ARBA" id="ARBA00031636"/>
    </source>
</evidence>
<organism evidence="12 14">
    <name type="scientific">Natrialba magadii (strain ATCC 43099 / DSM 3394 / CCM 3739 / CIP 104546 / IAM 13178 / JCM 8861 / NBRC 102185 / NCIMB 2190 / MS3)</name>
    <name type="common">Natronobacterium magadii</name>
    <dbReference type="NCBI Taxonomy" id="547559"/>
    <lineage>
        <taxon>Archaea</taxon>
        <taxon>Methanobacteriati</taxon>
        <taxon>Methanobacteriota</taxon>
        <taxon>Stenosarchaea group</taxon>
        <taxon>Halobacteria</taxon>
        <taxon>Halobacteriales</taxon>
        <taxon>Natrialbaceae</taxon>
        <taxon>Natrialba</taxon>
    </lineage>
</organism>
<dbReference type="EMBL" id="CP001932">
    <property type="protein sequence ID" value="ADD06018.1"/>
    <property type="molecule type" value="Genomic_DNA"/>
</dbReference>
<feature type="transmembrane region" description="Helical" evidence="11">
    <location>
        <begin position="138"/>
        <end position="162"/>
    </location>
</feature>
<keyword evidence="7" id="KW-0406">Ion transport</keyword>
<accession>D3SXR9</accession>
<dbReference type="PANTHER" id="PTHR43298:SF2">
    <property type="entry name" value="FMN_FAD EXPORTER YEEO-RELATED"/>
    <property type="match status" value="1"/>
</dbReference>
<dbReference type="OrthoDB" id="214119at2157"/>
<keyword evidence="4" id="KW-1003">Cell membrane</keyword>
<proteinExistence type="predicted"/>
<evidence type="ECO:0000256" key="7">
    <source>
        <dbReference type="ARBA" id="ARBA00023065"/>
    </source>
</evidence>
<feature type="transmembrane region" description="Helical" evidence="11">
    <location>
        <begin position="174"/>
        <end position="195"/>
    </location>
</feature>
<reference evidence="14" key="1">
    <citation type="submission" date="2010-02" db="EMBL/GenBank/DDBJ databases">
        <title>Complete sequence of chromosome of Natrialba magadii ATCC 43099.</title>
        <authorList>
            <consortium name="US DOE Joint Genome Institute"/>
            <person name="Lucas S."/>
            <person name="Copeland A."/>
            <person name="Lapidus A."/>
            <person name="Cheng J.-F."/>
            <person name="Bruce D."/>
            <person name="Goodwin L."/>
            <person name="Pitluck S."/>
            <person name="Davenport K."/>
            <person name="Saunders E."/>
            <person name="Detter J.C."/>
            <person name="Han C."/>
            <person name="Tapia R."/>
            <person name="Land M."/>
            <person name="Hauser L."/>
            <person name="Kyrpides N."/>
            <person name="Mikhailova N."/>
            <person name="De Castro R.E."/>
            <person name="Maupin-Furlow J.A."/>
            <person name="Woyke T."/>
        </authorList>
    </citation>
    <scope>NUCLEOTIDE SEQUENCE [LARGE SCALE GENOMIC DNA]</scope>
    <source>
        <strain evidence="14">ATCC 43099 / DSM 3394 / CCM 3739 / CIP 104546 / IAM 13178 / JCM 8861 / NBRC 102185 / NCIMB 2190 / MS3</strain>
    </source>
</reference>
<evidence type="ECO:0000256" key="5">
    <source>
        <dbReference type="ARBA" id="ARBA00022692"/>
    </source>
</evidence>
<comment type="subcellular location">
    <subcellularLocation>
        <location evidence="1">Cell membrane</location>
        <topology evidence="1">Multi-pass membrane protein</topology>
    </subcellularLocation>
</comment>
<dbReference type="Proteomes" id="UP000011543">
    <property type="component" value="Unassembled WGS sequence"/>
</dbReference>
<evidence type="ECO:0000313" key="13">
    <source>
        <dbReference type="EMBL" id="ELY30473.1"/>
    </source>
</evidence>
<evidence type="ECO:0000256" key="8">
    <source>
        <dbReference type="ARBA" id="ARBA00023136"/>
    </source>
</evidence>
<keyword evidence="3" id="KW-0050">Antiport</keyword>
<dbReference type="GO" id="GO:0015297">
    <property type="term" value="F:antiporter activity"/>
    <property type="evidence" value="ECO:0007669"/>
    <property type="project" value="UniProtKB-KW"/>
</dbReference>
<dbReference type="InterPro" id="IPR002528">
    <property type="entry name" value="MATE_fam"/>
</dbReference>
<dbReference type="RefSeq" id="WP_004215390.1">
    <property type="nucleotide sequence ID" value="NC_013922.1"/>
</dbReference>
<dbReference type="KEGG" id="nmg:Nmag_2458"/>
<evidence type="ECO:0000313" key="14">
    <source>
        <dbReference type="Proteomes" id="UP000001879"/>
    </source>
</evidence>
<evidence type="ECO:0000256" key="2">
    <source>
        <dbReference type="ARBA" id="ARBA00022448"/>
    </source>
</evidence>
<evidence type="ECO:0000256" key="10">
    <source>
        <dbReference type="SAM" id="MobiDB-lite"/>
    </source>
</evidence>
<dbReference type="GO" id="GO:0005886">
    <property type="term" value="C:plasma membrane"/>
    <property type="evidence" value="ECO:0007669"/>
    <property type="project" value="UniProtKB-SubCell"/>
</dbReference>
<feature type="region of interest" description="Disordered" evidence="10">
    <location>
        <begin position="479"/>
        <end position="500"/>
    </location>
</feature>
<dbReference type="GeneID" id="8825311"/>
<feature type="transmembrane region" description="Helical" evidence="11">
    <location>
        <begin position="107"/>
        <end position="126"/>
    </location>
</feature>
<feature type="transmembrane region" description="Helical" evidence="11">
    <location>
        <begin position="443"/>
        <end position="463"/>
    </location>
</feature>
<dbReference type="InterPro" id="IPR048279">
    <property type="entry name" value="MdtK-like"/>
</dbReference>
<evidence type="ECO:0000313" key="12">
    <source>
        <dbReference type="EMBL" id="ADD06018.1"/>
    </source>
</evidence>
<dbReference type="PIRSF" id="PIRSF006603">
    <property type="entry name" value="DinF"/>
    <property type="match status" value="1"/>
</dbReference>
<dbReference type="GO" id="GO:0006811">
    <property type="term" value="P:monoatomic ion transport"/>
    <property type="evidence" value="ECO:0007669"/>
    <property type="project" value="UniProtKB-KW"/>
</dbReference>
<reference evidence="13 15" key="3">
    <citation type="journal article" date="2014" name="PLoS Genet.">
        <title>Phylogenetically driven sequencing of extremely halophilic archaea reveals strategies for static and dynamic osmo-response.</title>
        <authorList>
            <person name="Becker E.A."/>
            <person name="Seitzer P.M."/>
            <person name="Tritt A."/>
            <person name="Larsen D."/>
            <person name="Krusor M."/>
            <person name="Yao A.I."/>
            <person name="Wu D."/>
            <person name="Madern D."/>
            <person name="Eisen J.A."/>
            <person name="Darling A.E."/>
            <person name="Facciotti M.T."/>
        </authorList>
    </citation>
    <scope>NUCLEOTIDE SEQUENCE [LARGE SCALE GENOMIC DNA]</scope>
    <source>
        <strain evidence="15">ATCC 43099 / DSM 3394 / CCM 3739 / CIP 104546 / IAM 13178 / JCM 8861 / NBRC 102185 / NCIMB 2190 / MS3</strain>
        <strain evidence="13">MS-3</strain>
    </source>
</reference>
<dbReference type="AlphaFoldDB" id="D3SXR9"/>
<protein>
    <recommendedName>
        <fullName evidence="9">Multidrug-efflux transporter</fullName>
    </recommendedName>
</protein>
<evidence type="ECO:0000313" key="15">
    <source>
        <dbReference type="Proteomes" id="UP000011543"/>
    </source>
</evidence>
<dbReference type="STRING" id="547559.Nmag_2458"/>
<keyword evidence="14" id="KW-1185">Reference proteome</keyword>
<reference evidence="12" key="4">
    <citation type="submission" date="2016-09" db="EMBL/GenBank/DDBJ databases">
        <authorList>
            <person name="Pfeiffer F."/>
        </authorList>
    </citation>
    <scope>NUCLEOTIDE SEQUENCE</scope>
    <source>
        <strain evidence="12">ATCC 43099</strain>
    </source>
</reference>
<feature type="transmembrane region" description="Helical" evidence="11">
    <location>
        <begin position="207"/>
        <end position="228"/>
    </location>
</feature>
<dbReference type="eggNOG" id="arCOG01731">
    <property type="taxonomic scope" value="Archaea"/>
</dbReference>
<evidence type="ECO:0000256" key="6">
    <source>
        <dbReference type="ARBA" id="ARBA00022989"/>
    </source>
</evidence>
<sequence length="500" mass="53341">MSATESEDERKRVDMTTGAIPPKLLHLAWPLVLGNLLQTVYNLADMFWVGQIGDGGVSVAAVSLMFPLSWMFVSTAMGITAATIALVSQYVGSGDDRMADRVVGQTILLTVTVSAVLAAIGLYFRRPLLILIGARDEVFVAALAYIEIIFLTLPLTFLFFAFRSSLQGAGDTKTAMWLVFVSAGINVVIDPFFILGWGPFPEMGTRGAAIATFISRAFATGVGVLILLDGRFGVRLRLGDLRPNLSIQRKLVDIGYPSTIDGWARSFASVAMAGFVARFGANPTAAYGIGVRLMSVTWAVAGAVGNATATGVGQNLGAKTPERAATVTRVATAGTMAFIFAVAAILLVFPAQAMGIFVDSPAVIAEGVLFLRIMAPFWALFAGVMVIQGAFRGAGNTREAMVLSFLSRWIFRLPIALVLAFAWTITIPGLGITIAALDWGIEGIWWAYSIGMVLSFVVAVGWFRLGTWKQDVIGEGRESDAAFDGDSRGEMDADTESVDD</sequence>
<dbReference type="PaxDb" id="547559-Nmag_2458"/>
<keyword evidence="5 11" id="KW-0812">Transmembrane</keyword>
<dbReference type="EMBL" id="AOHS01000030">
    <property type="protein sequence ID" value="ELY30473.1"/>
    <property type="molecule type" value="Genomic_DNA"/>
</dbReference>
<keyword evidence="8 11" id="KW-0472">Membrane</keyword>
<feature type="transmembrane region" description="Helical" evidence="11">
    <location>
        <begin position="330"/>
        <end position="349"/>
    </location>
</feature>
<evidence type="ECO:0000256" key="11">
    <source>
        <dbReference type="SAM" id="Phobius"/>
    </source>
</evidence>
<dbReference type="PATRIC" id="fig|547559.17.peg.1594"/>
<feature type="transmembrane region" description="Helical" evidence="11">
    <location>
        <begin position="411"/>
        <end position="437"/>
    </location>
</feature>
<keyword evidence="2" id="KW-0813">Transport</keyword>
<dbReference type="NCBIfam" id="TIGR00797">
    <property type="entry name" value="matE"/>
    <property type="match status" value="1"/>
</dbReference>
<keyword evidence="6 11" id="KW-1133">Transmembrane helix</keyword>
<evidence type="ECO:0000256" key="4">
    <source>
        <dbReference type="ARBA" id="ARBA00022475"/>
    </source>
</evidence>
<evidence type="ECO:0000256" key="3">
    <source>
        <dbReference type="ARBA" id="ARBA00022449"/>
    </source>
</evidence>
<evidence type="ECO:0000256" key="1">
    <source>
        <dbReference type="ARBA" id="ARBA00004651"/>
    </source>
</evidence>
<dbReference type="Pfam" id="PF01554">
    <property type="entry name" value="MatE"/>
    <property type="match status" value="2"/>
</dbReference>
<feature type="transmembrane region" description="Helical" evidence="11">
    <location>
        <begin position="369"/>
        <end position="391"/>
    </location>
</feature>
<reference evidence="12 14" key="2">
    <citation type="journal article" date="2012" name="BMC Genomics">
        <title>A comparative genomics perspective on the genetic content of the alkaliphilic haloarchaeon Natrialba magadii ATCC 43099T.</title>
        <authorList>
            <person name="Siddaramappa S."/>
            <person name="Challacombe J.F."/>
            <person name="Decastro R.E."/>
            <person name="Pfeiffer F."/>
            <person name="Sastre D.E."/>
            <person name="Gimenez M.I."/>
            <person name="Paggi R.A."/>
            <person name="Detter J.C."/>
            <person name="Davenport K.W."/>
            <person name="Goodwin L.A."/>
            <person name="Kyrpides N."/>
            <person name="Tapia R."/>
            <person name="Pitluck S."/>
            <person name="Lucas S."/>
            <person name="Woyke T."/>
            <person name="Maupin-Furlow J.A."/>
        </authorList>
    </citation>
    <scope>NUCLEOTIDE SEQUENCE [LARGE SCALE GENOMIC DNA]</scope>
    <source>
        <strain evidence="12">ATCC 43099</strain>
        <strain evidence="14">ATCC 43099 / DSM 3394 / CCM 3739 / CIP 104546 / IAM 13178 / JCM 8861 / NBRC 102185 / NCIMB 2190 / MS3</strain>
    </source>
</reference>